<dbReference type="STRING" id="1433126.BN938_0957"/>
<reference evidence="1 2" key="1">
    <citation type="journal article" date="2015" name="Genome Announc.">
        <title>Complete Genome Sequence of the Novel Leech Symbiont Mucinivorans hirudinis M3T.</title>
        <authorList>
            <person name="Nelson M.C."/>
            <person name="Bomar L."/>
            <person name="Graf J."/>
        </authorList>
    </citation>
    <scope>NUCLEOTIDE SEQUENCE [LARGE SCALE GENOMIC DNA]</scope>
    <source>
        <strain evidence="2">M3</strain>
    </source>
</reference>
<dbReference type="EMBL" id="HG934468">
    <property type="protein sequence ID" value="CDN31056.1"/>
    <property type="molecule type" value="Genomic_DNA"/>
</dbReference>
<dbReference type="Pfam" id="PF08713">
    <property type="entry name" value="DNA_alkylation"/>
    <property type="match status" value="1"/>
</dbReference>
<evidence type="ECO:0000313" key="2">
    <source>
        <dbReference type="Proteomes" id="UP000027616"/>
    </source>
</evidence>
<dbReference type="KEGG" id="rbc:BN938_0957"/>
<dbReference type="Gene3D" id="1.25.10.90">
    <property type="match status" value="1"/>
</dbReference>
<dbReference type="HOGENOM" id="CLU_095329_0_0_10"/>
<protein>
    <recommendedName>
        <fullName evidence="3">DNA alkylation repair enzyme</fullName>
    </recommendedName>
</protein>
<dbReference type="PATRIC" id="fig|1433126.3.peg.955"/>
<dbReference type="AlphaFoldDB" id="A0A060R760"/>
<organism evidence="1 2">
    <name type="scientific">Mucinivorans hirudinis</name>
    <dbReference type="NCBI Taxonomy" id="1433126"/>
    <lineage>
        <taxon>Bacteria</taxon>
        <taxon>Pseudomonadati</taxon>
        <taxon>Bacteroidota</taxon>
        <taxon>Bacteroidia</taxon>
        <taxon>Bacteroidales</taxon>
        <taxon>Rikenellaceae</taxon>
        <taxon>Mucinivorans</taxon>
    </lineage>
</organism>
<dbReference type="eggNOG" id="COG4912">
    <property type="taxonomic scope" value="Bacteria"/>
</dbReference>
<dbReference type="OrthoDB" id="9784740at2"/>
<name>A0A060R760_9BACT</name>
<evidence type="ECO:0008006" key="3">
    <source>
        <dbReference type="Google" id="ProtNLM"/>
    </source>
</evidence>
<keyword evidence="2" id="KW-1185">Reference proteome</keyword>
<dbReference type="SUPFAM" id="SSF48371">
    <property type="entry name" value="ARM repeat"/>
    <property type="match status" value="1"/>
</dbReference>
<dbReference type="Proteomes" id="UP000027616">
    <property type="component" value="Chromosome I"/>
</dbReference>
<evidence type="ECO:0000313" key="1">
    <source>
        <dbReference type="EMBL" id="CDN31056.1"/>
    </source>
</evidence>
<gene>
    <name evidence="1" type="ORF">BN938_0957</name>
</gene>
<dbReference type="InterPro" id="IPR014825">
    <property type="entry name" value="DNA_alkylation"/>
</dbReference>
<dbReference type="PANTHER" id="PTHR34070:SF1">
    <property type="entry name" value="DNA ALKYLATION REPAIR PROTEIN"/>
    <property type="match status" value="1"/>
</dbReference>
<sequence>MTRDEIRRRLAELAETKYAQFIRKLTPGCESLQYGVRVPALRKLAKDILNSDWQEIMTPLADDSYEEKFLRALIIPQIKCSLDDRLTLLEEFVPQIDNWAVCDTVCSMLKIKDDRFRLFLDEYINSEKEFERRFGLVSLMYNFLDDDYMADTLAVYSESSSDQYYVQMGVAWAVSEAFAKNRGMTIDFLQNNNLDKKTQNKAIQKIRESLRVSAEDKEYVLKFKK</sequence>
<proteinExistence type="predicted"/>
<dbReference type="CDD" id="cd06561">
    <property type="entry name" value="AlkD_like"/>
    <property type="match status" value="1"/>
</dbReference>
<dbReference type="PANTHER" id="PTHR34070">
    <property type="entry name" value="ARMADILLO-TYPE FOLD"/>
    <property type="match status" value="1"/>
</dbReference>
<accession>A0A060R760</accession>
<dbReference type="InterPro" id="IPR016024">
    <property type="entry name" value="ARM-type_fold"/>
</dbReference>